<dbReference type="Pfam" id="PF00651">
    <property type="entry name" value="BTB"/>
    <property type="match status" value="1"/>
</dbReference>
<comment type="caution">
    <text evidence="3">The sequence shown here is derived from an EMBL/GenBank/DDBJ whole genome shotgun (WGS) entry which is preliminary data.</text>
</comment>
<dbReference type="PROSITE" id="PS50097">
    <property type="entry name" value="BTB"/>
    <property type="match status" value="1"/>
</dbReference>
<gene>
    <name evidence="3" type="ORF">MCOR33_005312</name>
</gene>
<reference evidence="3" key="1">
    <citation type="submission" date="2021-01" db="EMBL/GenBank/DDBJ databases">
        <title>Deciphering the adaptive evolutionary patterns associated with biogeogrpahic diversity in the finger millet blast pathogen Magnaporthe oryzae in Eastern Africa.</title>
        <authorList>
            <person name="Onyema G."/>
            <person name="Shittu T.A."/>
            <person name="Dodsworth S."/>
            <person name="Devilliers S."/>
            <person name="Muthumeenakshi S."/>
            <person name="Sreenivasaprasad S."/>
        </authorList>
    </citation>
    <scope>NUCLEOTIDE SEQUENCE</scope>
    <source>
        <strain evidence="3">D15/s37</strain>
    </source>
</reference>
<dbReference type="EMBL" id="JABSND010000087">
    <property type="protein sequence ID" value="KAI6298581.1"/>
    <property type="molecule type" value="Genomic_DNA"/>
</dbReference>
<dbReference type="Gene3D" id="3.30.710.10">
    <property type="entry name" value="Potassium Channel Kv1.1, Chain A"/>
    <property type="match status" value="1"/>
</dbReference>
<name>A0ABQ8NKP7_PYRGI</name>
<feature type="domain" description="BTB" evidence="2">
    <location>
        <begin position="13"/>
        <end position="82"/>
    </location>
</feature>
<accession>A0ABQ8NKP7</accession>
<evidence type="ECO:0000313" key="3">
    <source>
        <dbReference type="EMBL" id="KAI6298581.1"/>
    </source>
</evidence>
<protein>
    <recommendedName>
        <fullName evidence="2">BTB domain-containing protein</fullName>
    </recommendedName>
</protein>
<dbReference type="SUPFAM" id="SSF54695">
    <property type="entry name" value="POZ domain"/>
    <property type="match status" value="1"/>
</dbReference>
<evidence type="ECO:0000259" key="2">
    <source>
        <dbReference type="PROSITE" id="PS50097"/>
    </source>
</evidence>
<proteinExistence type="predicted"/>
<sequence length="322" mass="36994">METISKKSVATSAPFRFIVGPERQNFTIHSYLISEQSPVLKALVEGGFKEATERSVEWDDVNEQTFVSFWQFVYSGDYETPEQLLPPESGPTASHTKADRFDAQSGECSRPEQFEPEVLEPDQEGLIKPFEVDSWGFIASSNRTSNKCCKKCKCCKKKKPHQWYEDTVVKEEIPYTGIKRITNKEMLWDDFVRSWRMDLSVFTKKDTFDTGGGPGVDTLIHHGRVYVLADRYGIGRLMDVSLQKLHQTLVKSKVPETNLNDIVAMVRFCYAELVPERLRRLVVHYISCNVETLWKIKEFQELVEDYGNLARALVGSMLLRLD</sequence>
<organism evidence="3 4">
    <name type="scientific">Pyricularia grisea</name>
    <name type="common">Crabgrass-specific blast fungus</name>
    <name type="synonym">Magnaporthe grisea</name>
    <dbReference type="NCBI Taxonomy" id="148305"/>
    <lineage>
        <taxon>Eukaryota</taxon>
        <taxon>Fungi</taxon>
        <taxon>Dikarya</taxon>
        <taxon>Ascomycota</taxon>
        <taxon>Pezizomycotina</taxon>
        <taxon>Sordariomycetes</taxon>
        <taxon>Sordariomycetidae</taxon>
        <taxon>Magnaporthales</taxon>
        <taxon>Pyriculariaceae</taxon>
        <taxon>Pyricularia</taxon>
    </lineage>
</organism>
<dbReference type="InterPro" id="IPR000210">
    <property type="entry name" value="BTB/POZ_dom"/>
</dbReference>
<evidence type="ECO:0000256" key="1">
    <source>
        <dbReference type="SAM" id="MobiDB-lite"/>
    </source>
</evidence>
<dbReference type="InterPro" id="IPR011333">
    <property type="entry name" value="SKP1/BTB/POZ_sf"/>
</dbReference>
<dbReference type="Proteomes" id="UP001059893">
    <property type="component" value="Unassembled WGS sequence"/>
</dbReference>
<feature type="region of interest" description="Disordered" evidence="1">
    <location>
        <begin position="81"/>
        <end position="120"/>
    </location>
</feature>
<keyword evidence="4" id="KW-1185">Reference proteome</keyword>
<dbReference type="PANTHER" id="PTHR47843">
    <property type="entry name" value="BTB DOMAIN-CONTAINING PROTEIN-RELATED"/>
    <property type="match status" value="1"/>
</dbReference>
<evidence type="ECO:0000313" key="4">
    <source>
        <dbReference type="Proteomes" id="UP001059893"/>
    </source>
</evidence>